<feature type="binding site" evidence="8">
    <location>
        <begin position="11"/>
        <end position="13"/>
    </location>
    <ligand>
        <name>substrate</name>
    </ligand>
</feature>
<dbReference type="InterPro" id="IPR023868">
    <property type="entry name" value="7-CO-7-deazaGua_synth_put_Clo"/>
</dbReference>
<dbReference type="InterPro" id="IPR013785">
    <property type="entry name" value="Aldolase_TIM"/>
</dbReference>
<dbReference type="GO" id="GO:0008616">
    <property type="term" value="P:tRNA queuosine(34) biosynthetic process"/>
    <property type="evidence" value="ECO:0007669"/>
    <property type="project" value="UniProtKB-UniRule"/>
</dbReference>
<dbReference type="Gene3D" id="3.20.20.70">
    <property type="entry name" value="Aldolase class I"/>
    <property type="match status" value="1"/>
</dbReference>
<comment type="subunit">
    <text evidence="8">Homodimer.</text>
</comment>
<feature type="binding site" evidence="8">
    <location>
        <position position="30"/>
    </location>
    <ligand>
        <name>[4Fe-4S] cluster</name>
        <dbReference type="ChEBI" id="CHEBI:49883"/>
        <note>4Fe-4S-S-AdoMet</note>
    </ligand>
</feature>
<evidence type="ECO:0000256" key="1">
    <source>
        <dbReference type="ARBA" id="ARBA00022485"/>
    </source>
</evidence>
<keyword evidence="6 8" id="KW-0411">Iron-sulfur</keyword>
<comment type="catalytic activity">
    <reaction evidence="8">
        <text>6-carboxy-5,6,7,8-tetrahydropterin + H(+) = 7-carboxy-7-carbaguanine + NH4(+)</text>
        <dbReference type="Rhea" id="RHEA:27974"/>
        <dbReference type="ChEBI" id="CHEBI:15378"/>
        <dbReference type="ChEBI" id="CHEBI:28938"/>
        <dbReference type="ChEBI" id="CHEBI:61032"/>
        <dbReference type="ChEBI" id="CHEBI:61036"/>
        <dbReference type="EC" id="4.3.99.3"/>
    </reaction>
</comment>
<keyword evidence="4 8" id="KW-0460">Magnesium</keyword>
<dbReference type="GO" id="GO:1904047">
    <property type="term" value="F:S-adenosyl-L-methionine binding"/>
    <property type="evidence" value="ECO:0007669"/>
    <property type="project" value="UniProtKB-UniRule"/>
</dbReference>
<dbReference type="InterPro" id="IPR058240">
    <property type="entry name" value="rSAM_sf"/>
</dbReference>
<comment type="function">
    <text evidence="8">Catalyzes the complex heterocyclic radical-mediated conversion of 6-carboxy-5,6,7,8-tetrahydropterin (CPH4) to 7-carboxy-7-deazaguanine (CDG), a step common to the biosynthetic pathways of all 7-deazapurine-containing compounds.</text>
</comment>
<comment type="cofactor">
    <cofactor evidence="8">
        <name>S-adenosyl-L-methionine</name>
        <dbReference type="ChEBI" id="CHEBI:59789"/>
    </cofactor>
    <text evidence="8">Binds 1 S-adenosyl-L-methionine per subunit.</text>
</comment>
<dbReference type="PANTHER" id="PTHR42836">
    <property type="entry name" value="7-CARBOXY-7-DEAZAGUANINE SYNTHASE"/>
    <property type="match status" value="1"/>
</dbReference>
<evidence type="ECO:0000256" key="6">
    <source>
        <dbReference type="ARBA" id="ARBA00023014"/>
    </source>
</evidence>
<dbReference type="RefSeq" id="WP_010074205.1">
    <property type="nucleotide sequence ID" value="NC_014393.1"/>
</dbReference>
<dbReference type="CDD" id="cd01335">
    <property type="entry name" value="Radical_SAM"/>
    <property type="match status" value="1"/>
</dbReference>
<keyword evidence="2 8" id="KW-0949">S-adenosyl-L-methionine</keyword>
<feature type="binding site" evidence="8">
    <location>
        <position position="72"/>
    </location>
    <ligand>
        <name>substrate</name>
    </ligand>
</feature>
<feature type="binding site" evidence="8">
    <location>
        <position position="39"/>
    </location>
    <ligand>
        <name>Mg(2+)</name>
        <dbReference type="ChEBI" id="CHEBI:18420"/>
    </ligand>
</feature>
<evidence type="ECO:0000256" key="5">
    <source>
        <dbReference type="ARBA" id="ARBA00023004"/>
    </source>
</evidence>
<comment type="pathway">
    <text evidence="8">Purine metabolism; 7-cyano-7-deazaguanine biosynthesis.</text>
</comment>
<dbReference type="SFLD" id="SFLDG01067">
    <property type="entry name" value="SPASM/twitch_domain_containing"/>
    <property type="match status" value="1"/>
</dbReference>
<dbReference type="InterPro" id="IPR024924">
    <property type="entry name" value="7-CO-7-deazaguanine_synth-like"/>
</dbReference>
<dbReference type="Proteomes" id="UP000002730">
    <property type="component" value="Chromosome"/>
</dbReference>
<dbReference type="OrthoDB" id="9792276at2"/>
<keyword evidence="7 8" id="KW-0456">Lyase</keyword>
<evidence type="ECO:0000256" key="8">
    <source>
        <dbReference type="HAMAP-Rule" id="MF_00917"/>
    </source>
</evidence>
<comment type="cofactor">
    <cofactor evidence="8">
        <name>Mg(2+)</name>
        <dbReference type="ChEBI" id="CHEBI:18420"/>
    </cofactor>
</comment>
<dbReference type="PROSITE" id="PS51918">
    <property type="entry name" value="RADICAL_SAM"/>
    <property type="match status" value="1"/>
</dbReference>
<comment type="cofactor">
    <cofactor evidence="8">
        <name>[4Fe-4S] cluster</name>
        <dbReference type="ChEBI" id="CHEBI:49883"/>
    </cofactor>
    <text evidence="8">Binds 1 [4Fe-4S] cluster. The cluster is coordinated with 3 cysteines and an exchangeable S-adenosyl-L-methionine.</text>
</comment>
<evidence type="ECO:0000313" key="11">
    <source>
        <dbReference type="Proteomes" id="UP000002730"/>
    </source>
</evidence>
<dbReference type="NCBIfam" id="TIGR03963">
    <property type="entry name" value="rSAM_QueE_Clost"/>
    <property type="match status" value="1"/>
</dbReference>
<sequence length="220" mass="25161">MYKVVEKFVSINGEGLRAGELAVFIRFLGCNLKCSYCDTKWANEPECPYELMSGEEIYAYIKETGVRNVTLTGGEPLIQKEMKELIDLLLKDGLLRIEIETNGSVDVQQINYSSERVSITLDYKGKSSLMEGYMKRDSFKLLTKKDSVKFVVGDNEDLERALSFIKECELLEKTNVLFSCIFDKIQPAEVVEFMKNNKLIEARIQLQLHKYIWGPTVKGV</sequence>
<dbReference type="EMBL" id="CP002160">
    <property type="protein sequence ID" value="ADL53850.1"/>
    <property type="molecule type" value="Genomic_DNA"/>
</dbReference>
<dbReference type="SUPFAM" id="SSF102114">
    <property type="entry name" value="Radical SAM enzymes"/>
    <property type="match status" value="1"/>
</dbReference>
<dbReference type="UniPathway" id="UPA00391"/>
<dbReference type="SFLD" id="SFLDS00029">
    <property type="entry name" value="Radical_SAM"/>
    <property type="match status" value="1"/>
</dbReference>
<dbReference type="STRING" id="573061.Clocel_4189"/>
<keyword evidence="8" id="KW-0671">Queuosine biosynthesis</keyword>
<keyword evidence="3 8" id="KW-0479">Metal-binding</keyword>
<organism evidence="10 11">
    <name type="scientific">Clostridium cellulovorans (strain ATCC 35296 / DSM 3052 / OCM 3 / 743B)</name>
    <dbReference type="NCBI Taxonomy" id="573061"/>
    <lineage>
        <taxon>Bacteria</taxon>
        <taxon>Bacillati</taxon>
        <taxon>Bacillota</taxon>
        <taxon>Clostridia</taxon>
        <taxon>Eubacteriales</taxon>
        <taxon>Clostridiaceae</taxon>
        <taxon>Clostridium</taxon>
    </lineage>
</organism>
<dbReference type="eggNOG" id="COG0602">
    <property type="taxonomic scope" value="Bacteria"/>
</dbReference>
<feature type="binding site" evidence="8">
    <location>
        <position position="74"/>
    </location>
    <ligand>
        <name>S-adenosyl-L-methionine</name>
        <dbReference type="ChEBI" id="CHEBI:59789"/>
    </ligand>
</feature>
<dbReference type="PANTHER" id="PTHR42836:SF1">
    <property type="entry name" value="7-CARBOXY-7-DEAZAGUANINE SYNTHASE"/>
    <property type="match status" value="1"/>
</dbReference>
<feature type="domain" description="Radical SAM core" evidence="9">
    <location>
        <begin position="17"/>
        <end position="215"/>
    </location>
</feature>
<feature type="binding site" evidence="8">
    <location>
        <begin position="36"/>
        <end position="38"/>
    </location>
    <ligand>
        <name>S-adenosyl-L-methionine</name>
        <dbReference type="ChEBI" id="CHEBI:59789"/>
    </ligand>
</feature>
<comment type="similarity">
    <text evidence="8">Belongs to the radical SAM superfamily. 7-carboxy-7-deazaguanine synthase family.</text>
</comment>
<dbReference type="InterPro" id="IPR007197">
    <property type="entry name" value="rSAM"/>
</dbReference>
<dbReference type="GO" id="GO:0000287">
    <property type="term" value="F:magnesium ion binding"/>
    <property type="evidence" value="ECO:0007669"/>
    <property type="project" value="UniProtKB-UniRule"/>
</dbReference>
<dbReference type="PIRSF" id="PIRSF000370">
    <property type="entry name" value="QueE"/>
    <property type="match status" value="1"/>
</dbReference>
<evidence type="ECO:0000259" key="9">
    <source>
        <dbReference type="PROSITE" id="PS51918"/>
    </source>
</evidence>
<reference evidence="10 11" key="1">
    <citation type="submission" date="2010-08" db="EMBL/GenBank/DDBJ databases">
        <title>Complete sequence of Clostridium cellulovorans 743B.</title>
        <authorList>
            <consortium name="US DOE Joint Genome Institute"/>
            <person name="Lucas S."/>
            <person name="Copeland A."/>
            <person name="Lapidus A."/>
            <person name="Cheng J.-F."/>
            <person name="Bruce D."/>
            <person name="Goodwin L."/>
            <person name="Pitluck S."/>
            <person name="Chertkov O."/>
            <person name="Detter J.C."/>
            <person name="Han C."/>
            <person name="Tapia R."/>
            <person name="Land M."/>
            <person name="Hauser L."/>
            <person name="Chang Y.-J."/>
            <person name="Jeffries C."/>
            <person name="Kyrpides N."/>
            <person name="Ivanova N."/>
            <person name="Mikhailova N."/>
            <person name="Hemme C.L."/>
            <person name="Woyke T."/>
        </authorList>
    </citation>
    <scope>NUCLEOTIDE SEQUENCE [LARGE SCALE GENOMIC DNA]</scope>
    <source>
        <strain evidence="11">ATCC 35296 / DSM 3052 / OCM 3 / 743B</strain>
    </source>
</reference>
<dbReference type="HOGENOM" id="CLU_066739_2_0_9"/>
<protein>
    <recommendedName>
        <fullName evidence="8">7-carboxy-7-deazaguanine synthase</fullName>
        <shortName evidence="8">CDG synthase</shortName>
        <ecNumber evidence="8">4.3.99.3</ecNumber>
    </recommendedName>
    <alternativeName>
        <fullName evidence="8">Queuosine biosynthesis protein QueE</fullName>
    </alternativeName>
</protein>
<keyword evidence="11" id="KW-1185">Reference proteome</keyword>
<feature type="binding site" evidence="8">
    <location>
        <position position="37"/>
    </location>
    <ligand>
        <name>[4Fe-4S] cluster</name>
        <dbReference type="ChEBI" id="CHEBI:49883"/>
        <note>4Fe-4S-S-AdoMet</note>
    </ligand>
</feature>
<evidence type="ECO:0000256" key="4">
    <source>
        <dbReference type="ARBA" id="ARBA00022842"/>
    </source>
</evidence>
<dbReference type="Pfam" id="PF04055">
    <property type="entry name" value="Radical_SAM"/>
    <property type="match status" value="1"/>
</dbReference>
<evidence type="ECO:0000256" key="2">
    <source>
        <dbReference type="ARBA" id="ARBA00022691"/>
    </source>
</evidence>
<gene>
    <name evidence="8" type="primary">queE</name>
    <name evidence="10" type="ordered locus">Clocel_4189</name>
</gene>
<accession>D9SMJ4</accession>
<evidence type="ECO:0000313" key="10">
    <source>
        <dbReference type="EMBL" id="ADL53850.1"/>
    </source>
</evidence>
<dbReference type="EC" id="4.3.99.3" evidence="8"/>
<keyword evidence="1 8" id="KW-0004">4Fe-4S</keyword>
<evidence type="ECO:0000256" key="3">
    <source>
        <dbReference type="ARBA" id="ARBA00022723"/>
    </source>
</evidence>
<keyword evidence="5 8" id="KW-0408">Iron</keyword>
<feature type="binding site" evidence="8">
    <location>
        <position position="26"/>
    </location>
    <ligand>
        <name>substrate</name>
    </ligand>
</feature>
<dbReference type="GO" id="GO:0051539">
    <property type="term" value="F:4 iron, 4 sulfur cluster binding"/>
    <property type="evidence" value="ECO:0007669"/>
    <property type="project" value="UniProtKB-UniRule"/>
</dbReference>
<dbReference type="GO" id="GO:0016840">
    <property type="term" value="F:carbon-nitrogen lyase activity"/>
    <property type="evidence" value="ECO:0007669"/>
    <property type="project" value="UniProtKB-UniRule"/>
</dbReference>
<name>D9SMJ4_CLOC7</name>
<proteinExistence type="inferred from homology"/>
<dbReference type="AlphaFoldDB" id="D9SMJ4"/>
<evidence type="ECO:0000256" key="7">
    <source>
        <dbReference type="ARBA" id="ARBA00023239"/>
    </source>
</evidence>
<comment type="caution">
    <text evidence="8">Lacks conserved residue(s) required for the propagation of feature annotation.</text>
</comment>
<dbReference type="HAMAP" id="MF_00917">
    <property type="entry name" value="QueE"/>
    <property type="match status" value="1"/>
</dbReference>
<dbReference type="KEGG" id="ccb:Clocel_4189"/>
<feature type="binding site" evidence="8">
    <location>
        <position position="34"/>
    </location>
    <ligand>
        <name>[4Fe-4S] cluster</name>
        <dbReference type="ChEBI" id="CHEBI:49883"/>
        <note>4Fe-4S-S-AdoMet</note>
    </ligand>
</feature>